<sequence>MSCLTFSLAIAQSRLSLEPHTHCFKSLRRLWKARLEVEKANNMRKHCPGPCCGMFWCGICPTLTGRVNLWGVLGSFPEIPASTNELGTRGYFGSIGDRTRLDEAKSPSAI</sequence>
<dbReference type="EMBL" id="DS178272">
    <property type="protein sequence ID" value="EFP79376.1"/>
    <property type="molecule type" value="Genomic_DNA"/>
</dbReference>
<name>E3K561_PUCGT</name>
<accession>E3K561</accession>
<protein>
    <submittedName>
        <fullName evidence="1">Uncharacterized protein</fullName>
    </submittedName>
</protein>
<dbReference type="KEGG" id="pgr:PGTG_05697"/>
<organism evidence="1 2">
    <name type="scientific">Puccinia graminis f. sp. tritici (strain CRL 75-36-700-3 / race SCCL)</name>
    <name type="common">Black stem rust fungus</name>
    <dbReference type="NCBI Taxonomy" id="418459"/>
    <lineage>
        <taxon>Eukaryota</taxon>
        <taxon>Fungi</taxon>
        <taxon>Dikarya</taxon>
        <taxon>Basidiomycota</taxon>
        <taxon>Pucciniomycotina</taxon>
        <taxon>Pucciniomycetes</taxon>
        <taxon>Pucciniales</taxon>
        <taxon>Pucciniaceae</taxon>
        <taxon>Puccinia</taxon>
    </lineage>
</organism>
<gene>
    <name evidence="1" type="ORF">PGTG_05697</name>
</gene>
<reference key="1">
    <citation type="submission" date="2007-01" db="EMBL/GenBank/DDBJ databases">
        <title>The Genome Sequence of Puccinia graminis f. sp. tritici Strain CRL 75-36-700-3.</title>
        <authorList>
            <consortium name="The Broad Institute Genome Sequencing Platform"/>
            <person name="Birren B."/>
            <person name="Lander E."/>
            <person name="Galagan J."/>
            <person name="Nusbaum C."/>
            <person name="Devon K."/>
            <person name="Cuomo C."/>
            <person name="Jaffe D."/>
            <person name="Butler J."/>
            <person name="Alvarez P."/>
            <person name="Gnerre S."/>
            <person name="Grabherr M."/>
            <person name="Mauceli E."/>
            <person name="Brockman W."/>
            <person name="Young S."/>
            <person name="LaButti K."/>
            <person name="Sykes S."/>
            <person name="DeCaprio D."/>
            <person name="Crawford M."/>
            <person name="Koehrsen M."/>
            <person name="Engels R."/>
            <person name="Montgomery P."/>
            <person name="Pearson M."/>
            <person name="Howarth C."/>
            <person name="Larson L."/>
            <person name="White J."/>
            <person name="Zeng Q."/>
            <person name="Kodira C."/>
            <person name="Yandava C."/>
            <person name="Alvarado L."/>
            <person name="O'Leary S."/>
            <person name="Szabo L."/>
            <person name="Dean R."/>
            <person name="Schein J."/>
        </authorList>
    </citation>
    <scope>NUCLEOTIDE SEQUENCE</scope>
    <source>
        <strain>CRL 75-36-700-3</strain>
    </source>
</reference>
<dbReference type="AlphaFoldDB" id="E3K561"/>
<dbReference type="InParanoid" id="E3K561"/>
<evidence type="ECO:0000313" key="2">
    <source>
        <dbReference type="Proteomes" id="UP000008783"/>
    </source>
</evidence>
<dbReference type="Proteomes" id="UP000008783">
    <property type="component" value="Unassembled WGS sequence"/>
</dbReference>
<dbReference type="GeneID" id="10531200"/>
<proteinExistence type="predicted"/>
<dbReference type="VEuPathDB" id="FungiDB:PGTG_05697"/>
<evidence type="ECO:0000313" key="1">
    <source>
        <dbReference type="EMBL" id="EFP79376.1"/>
    </source>
</evidence>
<reference evidence="2" key="2">
    <citation type="journal article" date="2011" name="Proc. Natl. Acad. Sci. U.S.A.">
        <title>Obligate biotrophy features unraveled by the genomic analysis of rust fungi.</title>
        <authorList>
            <person name="Duplessis S."/>
            <person name="Cuomo C.A."/>
            <person name="Lin Y.-C."/>
            <person name="Aerts A."/>
            <person name="Tisserant E."/>
            <person name="Veneault-Fourrey C."/>
            <person name="Joly D.L."/>
            <person name="Hacquard S."/>
            <person name="Amselem J."/>
            <person name="Cantarel B.L."/>
            <person name="Chiu R."/>
            <person name="Coutinho P.M."/>
            <person name="Feau N."/>
            <person name="Field M."/>
            <person name="Frey P."/>
            <person name="Gelhaye E."/>
            <person name="Goldberg J."/>
            <person name="Grabherr M.G."/>
            <person name="Kodira C.D."/>
            <person name="Kohler A."/>
            <person name="Kuees U."/>
            <person name="Lindquist E.A."/>
            <person name="Lucas S.M."/>
            <person name="Mago R."/>
            <person name="Mauceli E."/>
            <person name="Morin E."/>
            <person name="Murat C."/>
            <person name="Pangilinan J.L."/>
            <person name="Park R."/>
            <person name="Pearson M."/>
            <person name="Quesneville H."/>
            <person name="Rouhier N."/>
            <person name="Sakthikumar S."/>
            <person name="Salamov A.A."/>
            <person name="Schmutz J."/>
            <person name="Selles B."/>
            <person name="Shapiro H."/>
            <person name="Tanguay P."/>
            <person name="Tuskan G.A."/>
            <person name="Henrissat B."/>
            <person name="Van de Peer Y."/>
            <person name="Rouze P."/>
            <person name="Ellis J.G."/>
            <person name="Dodds P.N."/>
            <person name="Schein J.E."/>
            <person name="Zhong S."/>
            <person name="Hamelin R.C."/>
            <person name="Grigoriev I.V."/>
            <person name="Szabo L.J."/>
            <person name="Martin F."/>
        </authorList>
    </citation>
    <scope>NUCLEOTIDE SEQUENCE [LARGE SCALE GENOMIC DNA]</scope>
    <source>
        <strain evidence="2">CRL 75-36-700-3 / race SCCL</strain>
    </source>
</reference>
<dbReference type="HOGENOM" id="CLU_2172281_0_0_1"/>
<keyword evidence="2" id="KW-1185">Reference proteome</keyword>
<dbReference type="RefSeq" id="XP_003323795.1">
    <property type="nucleotide sequence ID" value="XM_003323747.1"/>
</dbReference>